<dbReference type="Proteomes" id="UP001239111">
    <property type="component" value="Chromosome 2"/>
</dbReference>
<evidence type="ECO:0000313" key="1">
    <source>
        <dbReference type="EMBL" id="KAJ8679976.1"/>
    </source>
</evidence>
<protein>
    <submittedName>
        <fullName evidence="1">Uncharacterized protein</fullName>
    </submittedName>
</protein>
<sequence length="777" mass="86223">MSSTMEANVVIPNQGLLVAPTESANECFIDKKNLTLAFSNAYNGVPDNLLINGVAFILLVLLFGILRKKAWNYGRLALLHKTENRWMELFYGDNDTREAEVTCIEACVNSQLSYTDRGFLSWIVTAFKLPDEELLKRAGPDGLLYISFQRHLITLTAMMTATSLLIILPINSLADPVPDGNNPNSFTYTTLQNLERNSPFLWVHTIILLSYLPIGAYVMRHYIRRVRDTKPAGELAARTLLITEIPKHQCTVEGLTEYFKEAFPTLSIEDVTLAYDVRELSRLDAERDCAEQARLYCENYNRRKGPLKLYPHPCGRIVGCCLKQKQVDGLEFYTNEEARLAALVEEERKIALSRPIGVAFVTLGTPGAARTMRRQLRSSPSIQWIVDYAPAPADIYWENLSIARPCWYLTWIASNCVLALVLFFLTAPAIILARLPIISALRDEVKKISPMISTLLPSIILVSVTALMPAMVGRIEMLVRHWTRSGMNRAVMRKTLLLLLLMVLIFPSIGQPSVDALIKNFILEKPINWACIFVPDRGALFVNYVITAALLGSGLELVRFPELALYAFRLCTARSRAERIYVRKAVLWEYPLGAHYAWLLLVFTITTVYSLACPLITPFALMYLSIKHLVDRHNLCFAYGPSVGGGQLASAAANYTGLAPILAQFAFLAIGFGRSGLDATTAVQLCGLAASILGLVTGVTLPASKPKTQSSKRDFSAGQHFVAPVLRKKLNTGSPEETVSLSTTAQSSPSTKVYTTSSSTQGSPKLYQNYNTEPTNV</sequence>
<comment type="caution">
    <text evidence="1">The sequence shown here is derived from an EMBL/GenBank/DDBJ whole genome shotgun (WGS) entry which is preliminary data.</text>
</comment>
<name>A0ACC2PAW2_9HYME</name>
<gene>
    <name evidence="1" type="ORF">QAD02_015763</name>
</gene>
<dbReference type="EMBL" id="CM056742">
    <property type="protein sequence ID" value="KAJ8679976.1"/>
    <property type="molecule type" value="Genomic_DNA"/>
</dbReference>
<evidence type="ECO:0000313" key="2">
    <source>
        <dbReference type="Proteomes" id="UP001239111"/>
    </source>
</evidence>
<accession>A0ACC2PAW2</accession>
<keyword evidence="2" id="KW-1185">Reference proteome</keyword>
<organism evidence="1 2">
    <name type="scientific">Eretmocerus hayati</name>
    <dbReference type="NCBI Taxonomy" id="131215"/>
    <lineage>
        <taxon>Eukaryota</taxon>
        <taxon>Metazoa</taxon>
        <taxon>Ecdysozoa</taxon>
        <taxon>Arthropoda</taxon>
        <taxon>Hexapoda</taxon>
        <taxon>Insecta</taxon>
        <taxon>Pterygota</taxon>
        <taxon>Neoptera</taxon>
        <taxon>Endopterygota</taxon>
        <taxon>Hymenoptera</taxon>
        <taxon>Apocrita</taxon>
        <taxon>Proctotrupomorpha</taxon>
        <taxon>Chalcidoidea</taxon>
        <taxon>Aphelinidae</taxon>
        <taxon>Aphelininae</taxon>
        <taxon>Eretmocerus</taxon>
    </lineage>
</organism>
<proteinExistence type="predicted"/>
<reference evidence="1" key="1">
    <citation type="submission" date="2023-04" db="EMBL/GenBank/DDBJ databases">
        <title>A chromosome-level genome assembly of the parasitoid wasp Eretmocerus hayati.</title>
        <authorList>
            <person name="Zhong Y."/>
            <person name="Liu S."/>
            <person name="Liu Y."/>
        </authorList>
    </citation>
    <scope>NUCLEOTIDE SEQUENCE</scope>
    <source>
        <strain evidence="1">ZJU_SS_LIU_2023</strain>
    </source>
</reference>